<reference evidence="6 7" key="1">
    <citation type="journal article" date="2023" name="Mol. Biol. Evol.">
        <title>Genomics of Secondarily Temperate Adaptation in the Only Non-Antarctic Icefish.</title>
        <authorList>
            <person name="Rivera-Colon A.G."/>
            <person name="Rayamajhi N."/>
            <person name="Minhas B.F."/>
            <person name="Madrigal G."/>
            <person name="Bilyk K.T."/>
            <person name="Yoon V."/>
            <person name="Hune M."/>
            <person name="Gregory S."/>
            <person name="Cheng C.H.C."/>
            <person name="Catchen J.M."/>
        </authorList>
    </citation>
    <scope>NUCLEOTIDE SEQUENCE [LARGE SCALE GENOMIC DNA]</scope>
    <source>
        <tissue evidence="6">White muscle</tissue>
    </source>
</reference>
<keyword evidence="4 5" id="KW-0472">Membrane</keyword>
<feature type="transmembrane region" description="Helical" evidence="5">
    <location>
        <begin position="57"/>
        <end position="75"/>
    </location>
</feature>
<evidence type="ECO:0000256" key="3">
    <source>
        <dbReference type="ARBA" id="ARBA00022989"/>
    </source>
</evidence>
<feature type="transmembrane region" description="Helical" evidence="5">
    <location>
        <begin position="117"/>
        <end position="138"/>
    </location>
</feature>
<dbReference type="InterPro" id="IPR036259">
    <property type="entry name" value="MFS_trans_sf"/>
</dbReference>
<keyword evidence="2 5" id="KW-0812">Transmembrane</keyword>
<protein>
    <submittedName>
        <fullName evidence="6">Uncharacterized protein</fullName>
    </submittedName>
</protein>
<dbReference type="Proteomes" id="UP001331515">
    <property type="component" value="Unassembled WGS sequence"/>
</dbReference>
<dbReference type="EMBL" id="JAURVH010001524">
    <property type="protein sequence ID" value="KAK5919397.1"/>
    <property type="molecule type" value="Genomic_DNA"/>
</dbReference>
<feature type="transmembrane region" description="Helical" evidence="5">
    <location>
        <begin position="81"/>
        <end position="105"/>
    </location>
</feature>
<evidence type="ECO:0000313" key="7">
    <source>
        <dbReference type="Proteomes" id="UP001331515"/>
    </source>
</evidence>
<dbReference type="AlphaFoldDB" id="A0AAN8DC37"/>
<name>A0AAN8DC37_CHAGU</name>
<evidence type="ECO:0000256" key="4">
    <source>
        <dbReference type="ARBA" id="ARBA00023136"/>
    </source>
</evidence>
<organism evidence="6 7">
    <name type="scientific">Champsocephalus gunnari</name>
    <name type="common">Mackerel icefish</name>
    <dbReference type="NCBI Taxonomy" id="52237"/>
    <lineage>
        <taxon>Eukaryota</taxon>
        <taxon>Metazoa</taxon>
        <taxon>Chordata</taxon>
        <taxon>Craniata</taxon>
        <taxon>Vertebrata</taxon>
        <taxon>Euteleostomi</taxon>
        <taxon>Actinopterygii</taxon>
        <taxon>Neopterygii</taxon>
        <taxon>Teleostei</taxon>
        <taxon>Neoteleostei</taxon>
        <taxon>Acanthomorphata</taxon>
        <taxon>Eupercaria</taxon>
        <taxon>Perciformes</taxon>
        <taxon>Notothenioidei</taxon>
        <taxon>Channichthyidae</taxon>
        <taxon>Champsocephalus</taxon>
    </lineage>
</organism>
<comment type="subcellular location">
    <subcellularLocation>
        <location evidence="1">Membrane</location>
        <topology evidence="1">Multi-pass membrane protein</topology>
    </subcellularLocation>
</comment>
<dbReference type="Gene3D" id="1.20.1250.20">
    <property type="entry name" value="MFS general substrate transporter like domains"/>
    <property type="match status" value="1"/>
</dbReference>
<keyword evidence="7" id="KW-1185">Reference proteome</keyword>
<sequence>MRRSRTYPIRSDLLRGEEEQEGSDPVRSAARGGAAPLAPLWAGRHWMLVNRVQRPTFICSAMMFCGIMLLVIKLVPEDMHVMFQVFALVGKVGVSSAYCVIFVIFTELIPTVVRNMGLGVASTAGRIGTIICPFVIYMGVYSKILPYIVFGTISIMAAAVSMLPPDTRNSKLLDFISQAKHIRGKQPQPCRI</sequence>
<evidence type="ECO:0000256" key="5">
    <source>
        <dbReference type="SAM" id="Phobius"/>
    </source>
</evidence>
<dbReference type="GO" id="GO:0016020">
    <property type="term" value="C:membrane"/>
    <property type="evidence" value="ECO:0007669"/>
    <property type="project" value="UniProtKB-SubCell"/>
</dbReference>
<evidence type="ECO:0000256" key="2">
    <source>
        <dbReference type="ARBA" id="ARBA00022692"/>
    </source>
</evidence>
<accession>A0AAN8DC37</accession>
<evidence type="ECO:0000313" key="6">
    <source>
        <dbReference type="EMBL" id="KAK5919397.1"/>
    </source>
</evidence>
<gene>
    <name evidence="6" type="ORF">CgunFtcFv8_023296</name>
</gene>
<evidence type="ECO:0000256" key="1">
    <source>
        <dbReference type="ARBA" id="ARBA00004141"/>
    </source>
</evidence>
<dbReference type="PANTHER" id="PTHR24064">
    <property type="entry name" value="SOLUTE CARRIER FAMILY 22 MEMBER"/>
    <property type="match status" value="1"/>
</dbReference>
<keyword evidence="3 5" id="KW-1133">Transmembrane helix</keyword>
<proteinExistence type="predicted"/>
<feature type="transmembrane region" description="Helical" evidence="5">
    <location>
        <begin position="144"/>
        <end position="163"/>
    </location>
</feature>
<comment type="caution">
    <text evidence="6">The sequence shown here is derived from an EMBL/GenBank/DDBJ whole genome shotgun (WGS) entry which is preliminary data.</text>
</comment>
<dbReference type="SUPFAM" id="SSF103473">
    <property type="entry name" value="MFS general substrate transporter"/>
    <property type="match status" value="1"/>
</dbReference>